<dbReference type="KEGG" id="gsh:117347608"/>
<evidence type="ECO:0000256" key="4">
    <source>
        <dbReference type="ARBA" id="ARBA00023212"/>
    </source>
</evidence>
<feature type="region of interest" description="Disordered" evidence="5">
    <location>
        <begin position="297"/>
        <end position="319"/>
    </location>
</feature>
<reference evidence="8 9" key="1">
    <citation type="submission" date="2025-04" db="UniProtKB">
        <authorList>
            <consortium name="RefSeq"/>
        </authorList>
    </citation>
    <scope>IDENTIFICATION</scope>
</reference>
<dbReference type="OrthoDB" id="9448335at2759"/>
<evidence type="ECO:0000313" key="9">
    <source>
        <dbReference type="RefSeq" id="XP_033774624.1"/>
    </source>
</evidence>
<protein>
    <submittedName>
        <fullName evidence="8 9">Proline/serine-rich coiled-coil protein 1 isoform X1</fullName>
    </submittedName>
</protein>
<dbReference type="GO" id="GO:0008017">
    <property type="term" value="F:microtubule binding"/>
    <property type="evidence" value="ECO:0007669"/>
    <property type="project" value="TreeGrafter"/>
</dbReference>
<dbReference type="Proteomes" id="UP000515159">
    <property type="component" value="Chromosome 13"/>
</dbReference>
<proteinExistence type="predicted"/>
<evidence type="ECO:0000259" key="6">
    <source>
        <dbReference type="Pfam" id="PF15259"/>
    </source>
</evidence>
<gene>
    <name evidence="8 9 10" type="primary">PSRC1</name>
</gene>
<evidence type="ECO:0000256" key="1">
    <source>
        <dbReference type="ARBA" id="ARBA00004245"/>
    </source>
</evidence>
<evidence type="ECO:0000256" key="3">
    <source>
        <dbReference type="ARBA" id="ARBA00022553"/>
    </source>
</evidence>
<evidence type="ECO:0000313" key="10">
    <source>
        <dbReference type="RefSeq" id="XP_033774625.1"/>
    </source>
</evidence>
<dbReference type="InterPro" id="IPR026657">
    <property type="entry name" value="DDA3/GTSE-1"/>
</dbReference>
<dbReference type="Pfam" id="PF15259">
    <property type="entry name" value="GTSE1_N"/>
    <property type="match status" value="1"/>
</dbReference>
<keyword evidence="4" id="KW-0206">Cytoskeleton</keyword>
<dbReference type="AlphaFoldDB" id="A0A6P8PIV2"/>
<dbReference type="RefSeq" id="XP_033774625.1">
    <property type="nucleotide sequence ID" value="XM_033918734.1"/>
</dbReference>
<dbReference type="PANTHER" id="PTHR21584">
    <property type="entry name" value="DIFFERENTIAL DISPLAY AND ACTIVATED BY P53 DDA3 /G2 S PHASE EXPRESSED 1"/>
    <property type="match status" value="1"/>
</dbReference>
<organism evidence="7 8">
    <name type="scientific">Geotrypetes seraphini</name>
    <name type="common">Gaboon caecilian</name>
    <name type="synonym">Caecilia seraphini</name>
    <dbReference type="NCBI Taxonomy" id="260995"/>
    <lineage>
        <taxon>Eukaryota</taxon>
        <taxon>Metazoa</taxon>
        <taxon>Chordata</taxon>
        <taxon>Craniata</taxon>
        <taxon>Vertebrata</taxon>
        <taxon>Euteleostomi</taxon>
        <taxon>Amphibia</taxon>
        <taxon>Gymnophiona</taxon>
        <taxon>Geotrypetes</taxon>
    </lineage>
</organism>
<evidence type="ECO:0000313" key="7">
    <source>
        <dbReference type="Proteomes" id="UP000515159"/>
    </source>
</evidence>
<feature type="compositionally biased region" description="Basic and acidic residues" evidence="5">
    <location>
        <begin position="129"/>
        <end position="145"/>
    </location>
</feature>
<evidence type="ECO:0000313" key="8">
    <source>
        <dbReference type="RefSeq" id="XP_033774623.1"/>
    </source>
</evidence>
<dbReference type="PANTHER" id="PTHR21584:SF1">
    <property type="entry name" value="PROLINE_SERINE-RICH COILED-COIL PROTEIN 1"/>
    <property type="match status" value="1"/>
</dbReference>
<name>A0A6P8PIV2_GEOSA</name>
<evidence type="ECO:0000256" key="5">
    <source>
        <dbReference type="SAM" id="MobiDB-lite"/>
    </source>
</evidence>
<feature type="domain" description="G2 and S phase-expressed protein 1 N-terminal" evidence="6">
    <location>
        <begin position="8"/>
        <end position="149"/>
    </location>
</feature>
<feature type="region of interest" description="Disordered" evidence="5">
    <location>
        <begin position="343"/>
        <end position="377"/>
    </location>
</feature>
<dbReference type="GO" id="GO:0005876">
    <property type="term" value="C:spindle microtubule"/>
    <property type="evidence" value="ECO:0007669"/>
    <property type="project" value="TreeGrafter"/>
</dbReference>
<comment type="subcellular location">
    <subcellularLocation>
        <location evidence="1">Cytoplasm</location>
        <location evidence="1">Cytoskeleton</location>
    </subcellularLocation>
</comment>
<feature type="region of interest" description="Disordered" evidence="5">
    <location>
        <begin position="124"/>
        <end position="145"/>
    </location>
</feature>
<keyword evidence="2" id="KW-0963">Cytoplasm</keyword>
<dbReference type="GO" id="GO:0000922">
    <property type="term" value="C:spindle pole"/>
    <property type="evidence" value="ECO:0007669"/>
    <property type="project" value="TreeGrafter"/>
</dbReference>
<dbReference type="CTD" id="84722"/>
<accession>A0A6P8PIV2</accession>
<sequence>MERINDDIVFISDEKLDFGIYSPDSRDEDEVVIDPIQHVERCVAQTVNMNVQNDESRRNSKEAIFNWSPLSAEKLEEIMKEANHLATQLENCALREKENPSQLQGERTILNECSKERTPNAKVRLLQEQSERSKSPRSPRRETYLIKESPIKALLPTIDGIIQSPLASPLAVPSNENTPPPVCTEGSPARTGPSPKTGSSTSLSRKKPYKKPAPNRTPDSTSAKQLPGRSCWDSSSRRTSPAVVARRQVTPRLSPAASTPRPNSCPAPQGKAEPVKAITGNLKMLANETLHKSGSKISFSASSRIPGPQSKRPMSSLLPRPSAALGIGKLPISGHKSVAQLQVGHKGPLLKRSQSSAATTQSRLLPPKKVTLPCTQR</sequence>
<feature type="compositionally biased region" description="Low complexity" evidence="5">
    <location>
        <begin position="191"/>
        <end position="203"/>
    </location>
</feature>
<dbReference type="GO" id="GO:0007080">
    <property type="term" value="P:mitotic metaphase chromosome alignment"/>
    <property type="evidence" value="ECO:0007669"/>
    <property type="project" value="TreeGrafter"/>
</dbReference>
<dbReference type="RefSeq" id="XP_033774623.1">
    <property type="nucleotide sequence ID" value="XM_033918732.1"/>
</dbReference>
<dbReference type="GeneID" id="117347608"/>
<keyword evidence="7" id="KW-1185">Reference proteome</keyword>
<feature type="region of interest" description="Disordered" evidence="5">
    <location>
        <begin position="169"/>
        <end position="272"/>
    </location>
</feature>
<dbReference type="InterPro" id="IPR032768">
    <property type="entry name" value="GTSE1_N"/>
</dbReference>
<evidence type="ECO:0000256" key="2">
    <source>
        <dbReference type="ARBA" id="ARBA00022490"/>
    </source>
</evidence>
<dbReference type="RefSeq" id="XP_033774624.1">
    <property type="nucleotide sequence ID" value="XM_033918733.1"/>
</dbReference>
<keyword evidence="3" id="KW-0597">Phosphoprotein</keyword>
<feature type="compositionally biased region" description="Polar residues" evidence="5">
    <location>
        <begin position="352"/>
        <end position="363"/>
    </location>
</feature>